<evidence type="ECO:0000313" key="1">
    <source>
        <dbReference type="EMBL" id="KAL3098138.1"/>
    </source>
</evidence>
<sequence>MIIVANDDEAKKSCKHINVISANGSQPIERGGANTKSYADDSAHVIAIVPFKRSALCQMLGQTMPAKSVPNPECRWLGTYRNSSSSRRRSIMPKNDDNNDDELLQLLLMLHSAIASPPARGCPLIGPRGNPRCACAAFDAEPVRVLVSRHLVAYFSPQDEAGRLIFARAGGWRATSESVRSETARNLPLGNLDAPH</sequence>
<reference evidence="1 2" key="1">
    <citation type="submission" date="2024-10" db="EMBL/GenBank/DDBJ databases">
        <authorList>
            <person name="Kim D."/>
        </authorList>
    </citation>
    <scope>NUCLEOTIDE SEQUENCE [LARGE SCALE GENOMIC DNA]</scope>
    <source>
        <strain evidence="1">Taebaek</strain>
    </source>
</reference>
<evidence type="ECO:0000313" key="2">
    <source>
        <dbReference type="Proteomes" id="UP001620645"/>
    </source>
</evidence>
<protein>
    <submittedName>
        <fullName evidence="1">Uncharacterized protein</fullName>
    </submittedName>
</protein>
<dbReference type="EMBL" id="JBICCN010000051">
    <property type="protein sequence ID" value="KAL3098138.1"/>
    <property type="molecule type" value="Genomic_DNA"/>
</dbReference>
<proteinExistence type="predicted"/>
<organism evidence="1 2">
    <name type="scientific">Heterodera schachtii</name>
    <name type="common">Sugarbeet cyst nematode worm</name>
    <name type="synonym">Tylenchus schachtii</name>
    <dbReference type="NCBI Taxonomy" id="97005"/>
    <lineage>
        <taxon>Eukaryota</taxon>
        <taxon>Metazoa</taxon>
        <taxon>Ecdysozoa</taxon>
        <taxon>Nematoda</taxon>
        <taxon>Chromadorea</taxon>
        <taxon>Rhabditida</taxon>
        <taxon>Tylenchina</taxon>
        <taxon>Tylenchomorpha</taxon>
        <taxon>Tylenchoidea</taxon>
        <taxon>Heteroderidae</taxon>
        <taxon>Heteroderinae</taxon>
        <taxon>Heterodera</taxon>
    </lineage>
</organism>
<name>A0ABD2K5Z3_HETSC</name>
<keyword evidence="2" id="KW-1185">Reference proteome</keyword>
<accession>A0ABD2K5Z3</accession>
<gene>
    <name evidence="1" type="ORF">niasHS_001974</name>
</gene>
<dbReference type="AlphaFoldDB" id="A0ABD2K5Z3"/>
<dbReference type="Proteomes" id="UP001620645">
    <property type="component" value="Unassembled WGS sequence"/>
</dbReference>
<comment type="caution">
    <text evidence="1">The sequence shown here is derived from an EMBL/GenBank/DDBJ whole genome shotgun (WGS) entry which is preliminary data.</text>
</comment>